<keyword evidence="2" id="KW-0201">Cytochrome c-type biogenesis</keyword>
<gene>
    <name evidence="7" type="ORF">P0Y53_23710</name>
</gene>
<evidence type="ECO:0000259" key="6">
    <source>
        <dbReference type="PROSITE" id="PS51352"/>
    </source>
</evidence>
<dbReference type="PROSITE" id="PS51352">
    <property type="entry name" value="THIOREDOXIN_2"/>
    <property type="match status" value="1"/>
</dbReference>
<dbReference type="Proteomes" id="UP001220610">
    <property type="component" value="Chromosome"/>
</dbReference>
<dbReference type="SUPFAM" id="SSF52833">
    <property type="entry name" value="Thioredoxin-like"/>
    <property type="match status" value="1"/>
</dbReference>
<dbReference type="GO" id="GO:0030313">
    <property type="term" value="C:cell envelope"/>
    <property type="evidence" value="ECO:0007669"/>
    <property type="project" value="UniProtKB-SubCell"/>
</dbReference>
<feature type="signal peptide" evidence="5">
    <location>
        <begin position="1"/>
        <end position="21"/>
    </location>
</feature>
<evidence type="ECO:0000313" key="7">
    <source>
        <dbReference type="EMBL" id="WEK35510.1"/>
    </source>
</evidence>
<evidence type="ECO:0000256" key="2">
    <source>
        <dbReference type="ARBA" id="ARBA00022748"/>
    </source>
</evidence>
<evidence type="ECO:0000313" key="8">
    <source>
        <dbReference type="Proteomes" id="UP001220610"/>
    </source>
</evidence>
<dbReference type="PANTHER" id="PTHR42852:SF6">
    <property type="entry name" value="THIOL:DISULFIDE INTERCHANGE PROTEIN DSBE"/>
    <property type="match status" value="1"/>
</dbReference>
<keyword evidence="5" id="KW-0732">Signal</keyword>
<evidence type="ECO:0000256" key="4">
    <source>
        <dbReference type="ARBA" id="ARBA00023284"/>
    </source>
</evidence>
<dbReference type="Pfam" id="PF08534">
    <property type="entry name" value="Redoxin"/>
    <property type="match status" value="1"/>
</dbReference>
<dbReference type="Gene3D" id="3.40.30.10">
    <property type="entry name" value="Glutaredoxin"/>
    <property type="match status" value="1"/>
</dbReference>
<proteinExistence type="predicted"/>
<feature type="chain" id="PRO_5042533991" evidence="5">
    <location>
        <begin position="22"/>
        <end position="499"/>
    </location>
</feature>
<dbReference type="EMBL" id="CP119311">
    <property type="protein sequence ID" value="WEK35510.1"/>
    <property type="molecule type" value="Genomic_DNA"/>
</dbReference>
<name>A0AAJ6BFC8_9BACT</name>
<feature type="domain" description="Thioredoxin" evidence="6">
    <location>
        <begin position="326"/>
        <end position="499"/>
    </location>
</feature>
<evidence type="ECO:0000256" key="3">
    <source>
        <dbReference type="ARBA" id="ARBA00023157"/>
    </source>
</evidence>
<comment type="subcellular location">
    <subcellularLocation>
        <location evidence="1">Cell envelope</location>
    </subcellularLocation>
</comment>
<organism evidence="7 8">
    <name type="scientific">Candidatus Pseudobacter hemicellulosilyticus</name>
    <dbReference type="NCBI Taxonomy" id="3121375"/>
    <lineage>
        <taxon>Bacteria</taxon>
        <taxon>Pseudomonadati</taxon>
        <taxon>Bacteroidota</taxon>
        <taxon>Chitinophagia</taxon>
        <taxon>Chitinophagales</taxon>
        <taxon>Chitinophagaceae</taxon>
        <taxon>Pseudobacter</taxon>
    </lineage>
</organism>
<protein>
    <submittedName>
        <fullName evidence="7">TlpA disulfide reductase family protein</fullName>
    </submittedName>
</protein>
<sequence>MKLISTCLLLLIPFVGLFAQKATLHLTVSGAPSIEEATLTSYNFRDGYLHETDDWFWEITVPLDKGKGSCSLDLEEPVFLFLEVNEGNRYELFVSPGDKLQVTITCKGDKEQITVTGKGSNNNQATKWNERPEGYDAYRSDTLPDNILKDLHQNYLTDSSRLAKYIGTYHPSRAYSAARRLDLLYTPLNQYHEFWGNQKFKFMNKPNKAERSRPWERALDSMLRRYPLNNEAALIARNYVDLVGRFSTRKREALIDSFNTDRAAFLQSWYGDSVNGEAAYIDDGENLFEEKIINRYFSGSVREFAYAHLIHGAIGDKEDNLLEIYDRMQQKYPQSKYPKYLEPKLAGLRQKDARQLNERMVFVPNGDSLKTFREVLDLVKGKTVVMDMWGTWCGPCRKEIDRNSQALKDHFKGKEVVFLYIANFDIHKPAAWRKLIAYYNMEGTHILANYALTDDIMKTVKGKGYPTYIIVKKDGSFELSKAGYPMDRQKMIDQVEAAL</sequence>
<dbReference type="AlphaFoldDB" id="A0AAJ6BFC8"/>
<dbReference type="GO" id="GO:0016491">
    <property type="term" value="F:oxidoreductase activity"/>
    <property type="evidence" value="ECO:0007669"/>
    <property type="project" value="InterPro"/>
</dbReference>
<reference evidence="7" key="1">
    <citation type="submission" date="2023-03" db="EMBL/GenBank/DDBJ databases">
        <title>Andean soil-derived lignocellulolytic bacterial consortium as a source of novel taxa and putative plastic-active enzymes.</title>
        <authorList>
            <person name="Diaz-Garcia L."/>
            <person name="Chuvochina M."/>
            <person name="Feuerriegel G."/>
            <person name="Bunk B."/>
            <person name="Sproer C."/>
            <person name="Streit W.R."/>
            <person name="Rodriguez L.M."/>
            <person name="Overmann J."/>
            <person name="Jimenez D.J."/>
        </authorList>
    </citation>
    <scope>NUCLEOTIDE SEQUENCE</scope>
    <source>
        <strain evidence="7">MAG 7</strain>
    </source>
</reference>
<dbReference type="GO" id="GO:0017004">
    <property type="term" value="P:cytochrome complex assembly"/>
    <property type="evidence" value="ECO:0007669"/>
    <property type="project" value="UniProtKB-KW"/>
</dbReference>
<dbReference type="InterPro" id="IPR013766">
    <property type="entry name" value="Thioredoxin_domain"/>
</dbReference>
<accession>A0AAJ6BFC8</accession>
<evidence type="ECO:0000256" key="1">
    <source>
        <dbReference type="ARBA" id="ARBA00004196"/>
    </source>
</evidence>
<keyword evidence="3" id="KW-1015">Disulfide bond</keyword>
<evidence type="ECO:0000256" key="5">
    <source>
        <dbReference type="SAM" id="SignalP"/>
    </source>
</evidence>
<dbReference type="InterPro" id="IPR013740">
    <property type="entry name" value="Redoxin"/>
</dbReference>
<dbReference type="PANTHER" id="PTHR42852">
    <property type="entry name" value="THIOL:DISULFIDE INTERCHANGE PROTEIN DSBE"/>
    <property type="match status" value="1"/>
</dbReference>
<dbReference type="InterPro" id="IPR050553">
    <property type="entry name" value="Thioredoxin_ResA/DsbE_sf"/>
</dbReference>
<dbReference type="InterPro" id="IPR036249">
    <property type="entry name" value="Thioredoxin-like_sf"/>
</dbReference>
<dbReference type="CDD" id="cd02966">
    <property type="entry name" value="TlpA_like_family"/>
    <property type="match status" value="1"/>
</dbReference>
<keyword evidence="4" id="KW-0676">Redox-active center</keyword>